<dbReference type="OrthoDB" id="203237at2759"/>
<keyword evidence="3" id="KW-1185">Reference proteome</keyword>
<keyword evidence="2" id="KW-0808">Transferase</keyword>
<dbReference type="SUPFAM" id="SSF53335">
    <property type="entry name" value="S-adenosyl-L-methionine-dependent methyltransferases"/>
    <property type="match status" value="1"/>
</dbReference>
<dbReference type="RefSeq" id="XP_022133153.1">
    <property type="nucleotide sequence ID" value="XM_022277461.1"/>
</dbReference>
<dbReference type="GO" id="GO:0008168">
    <property type="term" value="F:methyltransferase activity"/>
    <property type="evidence" value="ECO:0007669"/>
    <property type="project" value="UniProtKB-KW"/>
</dbReference>
<dbReference type="PANTHER" id="PTHR43619:SF2">
    <property type="entry name" value="S-ADENOSYL-L-METHIONINE-DEPENDENT METHYLTRANSFERASES SUPERFAMILY PROTEIN"/>
    <property type="match status" value="1"/>
</dbReference>
<evidence type="ECO:0000256" key="1">
    <source>
        <dbReference type="ARBA" id="ARBA00022603"/>
    </source>
</evidence>
<dbReference type="KEGG" id="mcha:111005824"/>
<accession>A0A6J1BY95</accession>
<gene>
    <name evidence="4" type="primary">LOC111005824</name>
</gene>
<dbReference type="AlphaFoldDB" id="A0A6J1BY95"/>
<dbReference type="InterPro" id="IPR007213">
    <property type="entry name" value="Ppm1/Ppm2/Tcmp"/>
</dbReference>
<name>A0A6J1BY95_MOMCH</name>
<evidence type="ECO:0000256" key="2">
    <source>
        <dbReference type="ARBA" id="ARBA00022679"/>
    </source>
</evidence>
<dbReference type="GO" id="GO:0032259">
    <property type="term" value="P:methylation"/>
    <property type="evidence" value="ECO:0007669"/>
    <property type="project" value="UniProtKB-KW"/>
</dbReference>
<reference evidence="4" key="1">
    <citation type="submission" date="2025-08" db="UniProtKB">
        <authorList>
            <consortium name="RefSeq"/>
        </authorList>
    </citation>
    <scope>IDENTIFICATION</scope>
    <source>
        <strain evidence="4">OHB3-1</strain>
    </source>
</reference>
<dbReference type="GeneID" id="111005824"/>
<organism evidence="3 4">
    <name type="scientific">Momordica charantia</name>
    <name type="common">Bitter gourd</name>
    <name type="synonym">Balsam pear</name>
    <dbReference type="NCBI Taxonomy" id="3673"/>
    <lineage>
        <taxon>Eukaryota</taxon>
        <taxon>Viridiplantae</taxon>
        <taxon>Streptophyta</taxon>
        <taxon>Embryophyta</taxon>
        <taxon>Tracheophyta</taxon>
        <taxon>Spermatophyta</taxon>
        <taxon>Magnoliopsida</taxon>
        <taxon>eudicotyledons</taxon>
        <taxon>Gunneridae</taxon>
        <taxon>Pentapetalae</taxon>
        <taxon>rosids</taxon>
        <taxon>fabids</taxon>
        <taxon>Cucurbitales</taxon>
        <taxon>Cucurbitaceae</taxon>
        <taxon>Momordiceae</taxon>
        <taxon>Momordica</taxon>
    </lineage>
</organism>
<sequence>MASTGSFSRPRIVSPTTLLFGSASLRSKNQVRILRAHLSEDEESLIFKAKKAASLRFIESRQPNPLFVDQYAGCLVSPQLKIQQFSHHYCVATKFIDDKLLQIVHHVNGLEQVVLLTDGMDTRPYRLHWPMWTRIIDISPDIVFKRANQDLQVNGAKIPKGNSFYHVPLESQDIQQELCTKGFRGDRPSVWAMQGLPIKTLVEFGDVLSIVSNMAMKGSFFLGEFPSWLTDTNITSKSSTSMAKWIDKFFMENGFRVETVDLEKVATRLGKKMLPGPYKNIPFFAEQLRFSDKRDGELEEGM</sequence>
<dbReference type="InterPro" id="IPR029063">
    <property type="entry name" value="SAM-dependent_MTases_sf"/>
</dbReference>
<dbReference type="Proteomes" id="UP000504603">
    <property type="component" value="Unplaced"/>
</dbReference>
<protein>
    <submittedName>
        <fullName evidence="4">Uncharacterized protein LOC111005824</fullName>
    </submittedName>
</protein>
<keyword evidence="1" id="KW-0489">Methyltransferase</keyword>
<dbReference type="PANTHER" id="PTHR43619">
    <property type="entry name" value="S-ADENOSYL-L-METHIONINE-DEPENDENT METHYLTRANSFERASE YKTD-RELATED"/>
    <property type="match status" value="1"/>
</dbReference>
<evidence type="ECO:0000313" key="4">
    <source>
        <dbReference type="RefSeq" id="XP_022133153.1"/>
    </source>
</evidence>
<proteinExistence type="predicted"/>
<evidence type="ECO:0000313" key="3">
    <source>
        <dbReference type="Proteomes" id="UP000504603"/>
    </source>
</evidence>
<dbReference type="Gene3D" id="3.40.50.150">
    <property type="entry name" value="Vaccinia Virus protein VP39"/>
    <property type="match status" value="1"/>
</dbReference>
<dbReference type="Pfam" id="PF04072">
    <property type="entry name" value="LCM"/>
    <property type="match status" value="1"/>
</dbReference>